<dbReference type="Gene3D" id="3.40.50.300">
    <property type="entry name" value="P-loop containing nucleotide triphosphate hydrolases"/>
    <property type="match status" value="1"/>
</dbReference>
<name>A0ABV6H3G5_9ACTN</name>
<proteinExistence type="inferred from homology"/>
<comment type="catalytic activity">
    <reaction evidence="11">
        <text>DNA(n) + a 2'-deoxyribonucleoside 5'-triphosphate = DNA(n+1) + diphosphate</text>
        <dbReference type="Rhea" id="RHEA:22508"/>
        <dbReference type="Rhea" id="RHEA-COMP:17339"/>
        <dbReference type="Rhea" id="RHEA-COMP:17340"/>
        <dbReference type="ChEBI" id="CHEBI:33019"/>
        <dbReference type="ChEBI" id="CHEBI:61560"/>
        <dbReference type="ChEBI" id="CHEBI:173112"/>
        <dbReference type="EC" id="2.7.7.7"/>
    </reaction>
</comment>
<evidence type="ECO:0000256" key="9">
    <source>
        <dbReference type="ARBA" id="ARBA00022840"/>
    </source>
</evidence>
<feature type="region of interest" description="Disordered" evidence="12">
    <location>
        <begin position="763"/>
        <end position="870"/>
    </location>
</feature>
<dbReference type="InterPro" id="IPR027417">
    <property type="entry name" value="P-loop_NTPase"/>
</dbReference>
<dbReference type="SMART" id="SM00382">
    <property type="entry name" value="AAA"/>
    <property type="match status" value="1"/>
</dbReference>
<dbReference type="NCBIfam" id="TIGR02397">
    <property type="entry name" value="dnaX_nterm"/>
    <property type="match status" value="1"/>
</dbReference>
<dbReference type="InterPro" id="IPR003593">
    <property type="entry name" value="AAA+_ATPase"/>
</dbReference>
<dbReference type="Proteomes" id="UP001589783">
    <property type="component" value="Unassembled WGS sequence"/>
</dbReference>
<dbReference type="EC" id="2.7.7.7" evidence="2"/>
<feature type="compositionally biased region" description="Low complexity" evidence="12">
    <location>
        <begin position="429"/>
        <end position="506"/>
    </location>
</feature>
<evidence type="ECO:0000256" key="6">
    <source>
        <dbReference type="ARBA" id="ARBA00022723"/>
    </source>
</evidence>
<dbReference type="Pfam" id="PF13177">
    <property type="entry name" value="DNA_pol3_delta2"/>
    <property type="match status" value="1"/>
</dbReference>
<evidence type="ECO:0000256" key="5">
    <source>
        <dbReference type="ARBA" id="ARBA00022705"/>
    </source>
</evidence>
<keyword evidence="7" id="KW-0547">Nucleotide-binding</keyword>
<keyword evidence="9" id="KW-0067">ATP-binding</keyword>
<dbReference type="Pfam" id="PF12169">
    <property type="entry name" value="DNA_pol3_gamma3"/>
    <property type="match status" value="1"/>
</dbReference>
<evidence type="ECO:0000256" key="1">
    <source>
        <dbReference type="ARBA" id="ARBA00006360"/>
    </source>
</evidence>
<feature type="compositionally biased region" description="Low complexity" evidence="12">
    <location>
        <begin position="645"/>
        <end position="656"/>
    </location>
</feature>
<comment type="caution">
    <text evidence="14">The sequence shown here is derived from an EMBL/GenBank/DDBJ whole genome shotgun (WGS) entry which is preliminary data.</text>
</comment>
<dbReference type="CDD" id="cd00009">
    <property type="entry name" value="AAA"/>
    <property type="match status" value="1"/>
</dbReference>
<evidence type="ECO:0000256" key="8">
    <source>
        <dbReference type="ARBA" id="ARBA00022833"/>
    </source>
</evidence>
<dbReference type="RefSeq" id="WP_382359518.1">
    <property type="nucleotide sequence ID" value="NZ_JBHLWV010000002.1"/>
</dbReference>
<reference evidence="14 15" key="1">
    <citation type="submission" date="2024-09" db="EMBL/GenBank/DDBJ databases">
        <authorList>
            <person name="Sun Q."/>
            <person name="Mori K."/>
        </authorList>
    </citation>
    <scope>NUCLEOTIDE SEQUENCE [LARGE SCALE GENOMIC DNA]</scope>
    <source>
        <strain evidence="14 15">CCM 7957</strain>
    </source>
</reference>
<feature type="compositionally biased region" description="Low complexity" evidence="12">
    <location>
        <begin position="384"/>
        <end position="404"/>
    </location>
</feature>
<evidence type="ECO:0000256" key="11">
    <source>
        <dbReference type="ARBA" id="ARBA00049244"/>
    </source>
</evidence>
<feature type="compositionally biased region" description="Pro residues" evidence="12">
    <location>
        <begin position="593"/>
        <end position="615"/>
    </location>
</feature>
<dbReference type="Gene3D" id="1.10.8.60">
    <property type="match status" value="1"/>
</dbReference>
<dbReference type="InterPro" id="IPR050238">
    <property type="entry name" value="DNA_Rep/Repair_Clamp_Loader"/>
</dbReference>
<evidence type="ECO:0000313" key="15">
    <source>
        <dbReference type="Proteomes" id="UP001589783"/>
    </source>
</evidence>
<dbReference type="InterPro" id="IPR012763">
    <property type="entry name" value="DNA_pol_III_sug/sutau_N"/>
</dbReference>
<accession>A0ABV6H3G5</accession>
<evidence type="ECO:0000256" key="4">
    <source>
        <dbReference type="ARBA" id="ARBA00022695"/>
    </source>
</evidence>
<gene>
    <name evidence="14" type="ORF">ACFFJD_00890</name>
</gene>
<evidence type="ECO:0000256" key="2">
    <source>
        <dbReference type="ARBA" id="ARBA00012417"/>
    </source>
</evidence>
<feature type="domain" description="AAA+ ATPase" evidence="13">
    <location>
        <begin position="34"/>
        <end position="177"/>
    </location>
</feature>
<dbReference type="InterPro" id="IPR022754">
    <property type="entry name" value="DNA_pol_III_gamma-3"/>
</dbReference>
<dbReference type="EMBL" id="JBHLWV010000002">
    <property type="protein sequence ID" value="MFC0313415.1"/>
    <property type="molecule type" value="Genomic_DNA"/>
</dbReference>
<comment type="similarity">
    <text evidence="1">Belongs to the DnaX/STICHEL family.</text>
</comment>
<feature type="compositionally biased region" description="Low complexity" evidence="12">
    <location>
        <begin position="559"/>
        <end position="579"/>
    </location>
</feature>
<feature type="compositionally biased region" description="Pro residues" evidence="12">
    <location>
        <begin position="657"/>
        <end position="671"/>
    </location>
</feature>
<dbReference type="PANTHER" id="PTHR11669:SF0">
    <property type="entry name" value="PROTEIN STICHEL-LIKE 2"/>
    <property type="match status" value="1"/>
</dbReference>
<dbReference type="PANTHER" id="PTHR11669">
    <property type="entry name" value="REPLICATION FACTOR C / DNA POLYMERASE III GAMMA-TAU SUBUNIT"/>
    <property type="match status" value="1"/>
</dbReference>
<evidence type="ECO:0000256" key="12">
    <source>
        <dbReference type="SAM" id="MobiDB-lite"/>
    </source>
</evidence>
<dbReference type="InterPro" id="IPR008921">
    <property type="entry name" value="DNA_pol3_clamp-load_cplx_C"/>
</dbReference>
<dbReference type="SUPFAM" id="SSF52540">
    <property type="entry name" value="P-loop containing nucleoside triphosphate hydrolases"/>
    <property type="match status" value="1"/>
</dbReference>
<evidence type="ECO:0000256" key="3">
    <source>
        <dbReference type="ARBA" id="ARBA00022679"/>
    </source>
</evidence>
<keyword evidence="8" id="KW-0862">Zinc</keyword>
<protein>
    <recommendedName>
        <fullName evidence="2">DNA-directed DNA polymerase</fullName>
        <ecNumber evidence="2">2.7.7.7</ecNumber>
    </recommendedName>
</protein>
<dbReference type="NCBIfam" id="NF005846">
    <property type="entry name" value="PRK07764.1-6"/>
    <property type="match status" value="1"/>
</dbReference>
<keyword evidence="15" id="KW-1185">Reference proteome</keyword>
<dbReference type="GO" id="GO:0003887">
    <property type="term" value="F:DNA-directed DNA polymerase activity"/>
    <property type="evidence" value="ECO:0007669"/>
    <property type="project" value="UniProtKB-EC"/>
</dbReference>
<evidence type="ECO:0000256" key="10">
    <source>
        <dbReference type="ARBA" id="ARBA00022932"/>
    </source>
</evidence>
<keyword evidence="3 14" id="KW-0808">Transferase</keyword>
<dbReference type="CDD" id="cd18137">
    <property type="entry name" value="HLD_clamp_pol_III_gamma_tau"/>
    <property type="match status" value="1"/>
</dbReference>
<dbReference type="InterPro" id="IPR045085">
    <property type="entry name" value="HLD_clamp_pol_III_gamma_tau"/>
</dbReference>
<evidence type="ECO:0000256" key="7">
    <source>
        <dbReference type="ARBA" id="ARBA00022741"/>
    </source>
</evidence>
<keyword evidence="6" id="KW-0479">Metal-binding</keyword>
<keyword evidence="5" id="KW-0235">DNA replication</keyword>
<feature type="region of interest" description="Disordered" evidence="12">
    <location>
        <begin position="558"/>
        <end position="673"/>
    </location>
</feature>
<evidence type="ECO:0000313" key="14">
    <source>
        <dbReference type="EMBL" id="MFC0313415.1"/>
    </source>
</evidence>
<feature type="compositionally biased region" description="Gly residues" evidence="12">
    <location>
        <begin position="791"/>
        <end position="800"/>
    </location>
</feature>
<dbReference type="SUPFAM" id="SSF48019">
    <property type="entry name" value="post-AAA+ oligomerization domain-like"/>
    <property type="match status" value="1"/>
</dbReference>
<sequence>MALYRTYRPATFAEVVGQEHVTDPLSRALDSGRINHAYLFSGPRGCGKTSSARILARSLNCEQGPTSTPCGTCGSCVALGPGGPGNLDVVELDAASHGGVDDTRELRDRAFYAPAESRYRVFIIDEAHMVSPAGFNALLKIVEEPPEHLIFIFATTEPEKVLTTIRSRTHHYPFRLLAPPVMRGLLESICSREGAVVAPEVFPLVIRAGGGSPRDSLSVLDQLLAGAGPEGVTYDRALSLLGVTDVALIDGAVDALAAGDGSALFGVVERVVNAGHDPRRFAIDLLDRFRDLLLLQAVPDAAERGLVEAPADQVTRMRSVIEFLGLATLTRYAEVAHAALGEMRGTTSPRLLLEVMCARLLLPAASADEASLLQRLETLERRPAAAGTPAAAPAAVSGGAAPVAPSAPPVDEPPSRFVRPSQRRAQDDAAATPVAPAEGAPVAPSHEVVSPVPAAPAPTAAPHDPVAPAAPADQPAPAAPSPEVASTAPVAEVAPDAPVPAVAEPAPAGPQITEAEIAEPVTPAPVLAEPVAAPPEIVEAAIVEPEIVDAANVEPEIVEPQIAEPEITEPPITEPEVAEQPIVATPPREEPVRPQPPAMAPAAETPPAPAPPVEPEPYASADPYDDVPPPEEPDYDAPPEGVVLSRPPAAQRAVVPPSAPAPAPEPEPAPEPAAALTVESVSARWNDIRAAIRQRPAGKVLEPMLSAATVQAVGDGTVVLGHNNPPLVGRLSDPARLQMFGEIFAELFGGTWSVQVIHATGPAPMSPAASRTAQQPAPKRPTFTRPSQPDQGGGRGGSGHDGPPPPEAPPEPEEPRPAQPVPDEELTDAERDEMVAHARHSAPDERLDPDQVALELLKSELGAHPLDDGR</sequence>
<evidence type="ECO:0000259" key="13">
    <source>
        <dbReference type="SMART" id="SM00382"/>
    </source>
</evidence>
<keyword evidence="10" id="KW-0239">DNA-directed DNA polymerase</keyword>
<feature type="compositionally biased region" description="Basic and acidic residues" evidence="12">
    <location>
        <begin position="828"/>
        <end position="849"/>
    </location>
</feature>
<feature type="region of interest" description="Disordered" evidence="12">
    <location>
        <begin position="384"/>
        <end position="521"/>
    </location>
</feature>
<feature type="compositionally biased region" description="Acidic residues" evidence="12">
    <location>
        <begin position="623"/>
        <end position="637"/>
    </location>
</feature>
<organism evidence="14 15">
    <name type="scientific">Gordonia phosphorivorans</name>
    <dbReference type="NCBI Taxonomy" id="1056982"/>
    <lineage>
        <taxon>Bacteria</taxon>
        <taxon>Bacillati</taxon>
        <taxon>Actinomycetota</taxon>
        <taxon>Actinomycetes</taxon>
        <taxon>Mycobacteriales</taxon>
        <taxon>Gordoniaceae</taxon>
        <taxon>Gordonia</taxon>
    </lineage>
</organism>
<keyword evidence="4 14" id="KW-0548">Nucleotidyltransferase</keyword>
<dbReference type="Gene3D" id="1.20.272.10">
    <property type="match status" value="1"/>
</dbReference>